<reference evidence="12" key="2">
    <citation type="submission" date="2014-03" db="EMBL/GenBank/DDBJ databases">
        <title>The whipworm genome and dual-species transcriptomics of an intimate host-pathogen interaction.</title>
        <authorList>
            <person name="Foth B.J."/>
            <person name="Tsai I.J."/>
            <person name="Reid A.J."/>
            <person name="Bancroft A.J."/>
            <person name="Nichol S."/>
            <person name="Tracey A."/>
            <person name="Holroyd N."/>
            <person name="Cotton J.A."/>
            <person name="Stanley E.J."/>
            <person name="Zarowiecki M."/>
            <person name="Liu J.Z."/>
            <person name="Huckvale T."/>
            <person name="Cooper P.J."/>
            <person name="Grencis R.K."/>
            <person name="Berriman M."/>
        </authorList>
    </citation>
    <scope>NUCLEOTIDE SEQUENCE [LARGE SCALE GENOMIC DNA]</scope>
</reference>
<comment type="function">
    <text evidence="7 10">Involved in transport of proteins from the cis/medial-Golgi to the trans-Golgi network.</text>
</comment>
<proteinExistence type="inferred from homology"/>
<evidence type="ECO:0000256" key="1">
    <source>
        <dbReference type="ARBA" id="ARBA00022448"/>
    </source>
</evidence>
<evidence type="ECO:0000256" key="4">
    <source>
        <dbReference type="ARBA" id="ARBA00022989"/>
    </source>
</evidence>
<dbReference type="GO" id="GO:0000149">
    <property type="term" value="F:SNARE binding"/>
    <property type="evidence" value="ECO:0007669"/>
    <property type="project" value="TreeGrafter"/>
</dbReference>
<keyword evidence="3 10" id="KW-0653">Protein transport</keyword>
<evidence type="ECO:0000256" key="8">
    <source>
        <dbReference type="ARBA" id="ARBA00037862"/>
    </source>
</evidence>
<evidence type="ECO:0000313" key="13">
    <source>
        <dbReference type="Proteomes" id="UP000030665"/>
    </source>
</evidence>
<dbReference type="STRING" id="36087.A0A077ZA86"/>
<evidence type="ECO:0000256" key="6">
    <source>
        <dbReference type="ARBA" id="ARBA00023136"/>
    </source>
</evidence>
<evidence type="ECO:0000313" key="12">
    <source>
        <dbReference type="EMBL" id="CDW56684.1"/>
    </source>
</evidence>
<dbReference type="GO" id="GO:0012507">
    <property type="term" value="C:ER to Golgi transport vesicle membrane"/>
    <property type="evidence" value="ECO:0007669"/>
    <property type="project" value="TreeGrafter"/>
</dbReference>
<dbReference type="GO" id="GO:0031902">
    <property type="term" value="C:late endosome membrane"/>
    <property type="evidence" value="ECO:0007669"/>
    <property type="project" value="TreeGrafter"/>
</dbReference>
<dbReference type="SUPFAM" id="SSF58038">
    <property type="entry name" value="SNARE fusion complex"/>
    <property type="match status" value="1"/>
</dbReference>
<keyword evidence="4 11" id="KW-1133">Transmembrane helix</keyword>
<organism evidence="12 13">
    <name type="scientific">Trichuris trichiura</name>
    <name type="common">Whipworm</name>
    <name type="synonym">Trichocephalus trichiurus</name>
    <dbReference type="NCBI Taxonomy" id="36087"/>
    <lineage>
        <taxon>Eukaryota</taxon>
        <taxon>Metazoa</taxon>
        <taxon>Ecdysozoa</taxon>
        <taxon>Nematoda</taxon>
        <taxon>Enoplea</taxon>
        <taxon>Dorylaimia</taxon>
        <taxon>Trichinellida</taxon>
        <taxon>Trichuridae</taxon>
        <taxon>Trichuris</taxon>
    </lineage>
</organism>
<evidence type="ECO:0000256" key="3">
    <source>
        <dbReference type="ARBA" id="ARBA00022927"/>
    </source>
</evidence>
<dbReference type="GO" id="GO:0006906">
    <property type="term" value="P:vesicle fusion"/>
    <property type="evidence" value="ECO:0007669"/>
    <property type="project" value="TreeGrafter"/>
</dbReference>
<evidence type="ECO:0000256" key="2">
    <source>
        <dbReference type="ARBA" id="ARBA00022692"/>
    </source>
</evidence>
<feature type="transmembrane region" description="Helical" evidence="11">
    <location>
        <begin position="193"/>
        <end position="212"/>
    </location>
</feature>
<evidence type="ECO:0000256" key="7">
    <source>
        <dbReference type="ARBA" id="ARBA00037078"/>
    </source>
</evidence>
<reference evidence="12" key="1">
    <citation type="submission" date="2014-01" db="EMBL/GenBank/DDBJ databases">
        <authorList>
            <person name="Aslett M."/>
        </authorList>
    </citation>
    <scope>NUCLEOTIDE SEQUENCE</scope>
</reference>
<keyword evidence="13" id="KW-1185">Reference proteome</keyword>
<comment type="subcellular location">
    <subcellularLocation>
        <location evidence="8">Golgi apparatus</location>
        <location evidence="8">cis-Golgi network membrane</location>
        <topology evidence="8">Single-pass type IV membrane protein</topology>
    </subcellularLocation>
</comment>
<evidence type="ECO:0000256" key="5">
    <source>
        <dbReference type="ARBA" id="ARBA00023034"/>
    </source>
</evidence>
<dbReference type="GO" id="GO:0031201">
    <property type="term" value="C:SNARE complex"/>
    <property type="evidence" value="ECO:0007669"/>
    <property type="project" value="TreeGrafter"/>
</dbReference>
<keyword evidence="5" id="KW-0333">Golgi apparatus</keyword>
<gene>
    <name evidence="12" type="ORF">TTRE_0000496601</name>
</gene>
<dbReference type="GO" id="GO:0005789">
    <property type="term" value="C:endoplasmic reticulum membrane"/>
    <property type="evidence" value="ECO:0007669"/>
    <property type="project" value="TreeGrafter"/>
</dbReference>
<dbReference type="OrthoDB" id="158360at2759"/>
<keyword evidence="2 11" id="KW-0812">Transmembrane</keyword>
<keyword evidence="12" id="KW-0675">Receptor</keyword>
<keyword evidence="1 10" id="KW-0813">Transport</keyword>
<dbReference type="EMBL" id="HG806068">
    <property type="protein sequence ID" value="CDW56684.1"/>
    <property type="molecule type" value="Genomic_DNA"/>
</dbReference>
<name>A0A077ZA86_TRITR</name>
<accession>A0A077ZA86</accession>
<keyword evidence="6 10" id="KW-0472">Membrane</keyword>
<dbReference type="PIRSF" id="PIRSF028865">
    <property type="entry name" value="Membrin-2"/>
    <property type="match status" value="1"/>
</dbReference>
<dbReference type="GO" id="GO:0005484">
    <property type="term" value="F:SNAP receptor activity"/>
    <property type="evidence" value="ECO:0007669"/>
    <property type="project" value="InterPro"/>
</dbReference>
<dbReference type="CDD" id="cd15863">
    <property type="entry name" value="SNARE_GS27"/>
    <property type="match status" value="1"/>
</dbReference>
<dbReference type="PANTHER" id="PTHR21230:SF1">
    <property type="entry name" value="GOLGI SNAP RECEPTOR COMPLEX MEMBER 2"/>
    <property type="match status" value="1"/>
</dbReference>
<dbReference type="GO" id="GO:0015031">
    <property type="term" value="P:protein transport"/>
    <property type="evidence" value="ECO:0007669"/>
    <property type="project" value="UniProtKB-KW"/>
</dbReference>
<dbReference type="Pfam" id="PF12352">
    <property type="entry name" value="V-SNARE_C"/>
    <property type="match status" value="1"/>
</dbReference>
<sequence>MDALYLETNSIVQQVHQGLAQLENTSDQATAATLETAIVEQLKTVVANCDQLDIMCENQPVNRRKYAKQLVEQLRYDCDHVKVALSGIQNRLLLAWKQKSEREELLSRRFTPNESTCIYLDDAAAVHNYKLRSVHKNVDSMIDTGRSVLENLRSQGFSLKGLRTKMLDIGNSLGLSGTVMQFIERRSDEDMKILYVGMFVTLLVMYLFYRLWRG</sequence>
<evidence type="ECO:0000256" key="11">
    <source>
        <dbReference type="SAM" id="Phobius"/>
    </source>
</evidence>
<dbReference type="GO" id="GO:0005794">
    <property type="term" value="C:Golgi apparatus"/>
    <property type="evidence" value="ECO:0007669"/>
    <property type="project" value="UniProtKB-SubCell"/>
</dbReference>
<dbReference type="AlphaFoldDB" id="A0A077ZA86"/>
<evidence type="ECO:0000256" key="10">
    <source>
        <dbReference type="PIRNR" id="PIRNR028865"/>
    </source>
</evidence>
<evidence type="ECO:0000256" key="9">
    <source>
        <dbReference type="ARBA" id="ARBA00038172"/>
    </source>
</evidence>
<dbReference type="Proteomes" id="UP000030665">
    <property type="component" value="Unassembled WGS sequence"/>
</dbReference>
<dbReference type="PANTHER" id="PTHR21230">
    <property type="entry name" value="VESICLE TRANSPORT V-SNARE PROTEIN VTI1-RELATED"/>
    <property type="match status" value="1"/>
</dbReference>
<dbReference type="InterPro" id="IPR027027">
    <property type="entry name" value="GOSR2/Membrin/Bos1"/>
</dbReference>
<protein>
    <submittedName>
        <fullName evidence="12">Golgi SNAP receptor complex</fullName>
    </submittedName>
</protein>
<comment type="similarity">
    <text evidence="9 10">Belongs to the GOSR2 family.</text>
</comment>